<dbReference type="Proteomes" id="UP001500166">
    <property type="component" value="Unassembled WGS sequence"/>
</dbReference>
<name>A0ABN2XR21_9MICC</name>
<accession>A0ABN2XR21</accession>
<gene>
    <name evidence="1" type="ORF">GCM10009824_15270</name>
</gene>
<proteinExistence type="predicted"/>
<comment type="caution">
    <text evidence="1">The sequence shown here is derived from an EMBL/GenBank/DDBJ whole genome shotgun (WGS) entry which is preliminary data.</text>
</comment>
<keyword evidence="2" id="KW-1185">Reference proteome</keyword>
<organism evidence="1 2">
    <name type="scientific">Kocuria atrinae</name>
    <dbReference type="NCBI Taxonomy" id="592377"/>
    <lineage>
        <taxon>Bacteria</taxon>
        <taxon>Bacillati</taxon>
        <taxon>Actinomycetota</taxon>
        <taxon>Actinomycetes</taxon>
        <taxon>Micrococcales</taxon>
        <taxon>Micrococcaceae</taxon>
        <taxon>Kocuria</taxon>
    </lineage>
</organism>
<evidence type="ECO:0000313" key="2">
    <source>
        <dbReference type="Proteomes" id="UP001500166"/>
    </source>
</evidence>
<evidence type="ECO:0000313" key="1">
    <source>
        <dbReference type="EMBL" id="GAA2116513.1"/>
    </source>
</evidence>
<reference evidence="1 2" key="1">
    <citation type="journal article" date="2019" name="Int. J. Syst. Evol. Microbiol.">
        <title>The Global Catalogue of Microorganisms (GCM) 10K type strain sequencing project: providing services to taxonomists for standard genome sequencing and annotation.</title>
        <authorList>
            <consortium name="The Broad Institute Genomics Platform"/>
            <consortium name="The Broad Institute Genome Sequencing Center for Infectious Disease"/>
            <person name="Wu L."/>
            <person name="Ma J."/>
        </authorList>
    </citation>
    <scope>NUCLEOTIDE SEQUENCE [LARGE SCALE GENOMIC DNA]</scope>
    <source>
        <strain evidence="1 2">JCM 15914</strain>
    </source>
</reference>
<sequence length="65" mass="7550">MVQVADLGNVIEIVVGREYSRAVHNRIPRDQDVERAGRTHKPRVPKGTLDIQDERLIRSMFERKP</sequence>
<protein>
    <submittedName>
        <fullName evidence="1">Uncharacterized protein</fullName>
    </submittedName>
</protein>
<dbReference type="EMBL" id="BAAAQA010000015">
    <property type="protein sequence ID" value="GAA2116513.1"/>
    <property type="molecule type" value="Genomic_DNA"/>
</dbReference>